<sequence>MTKSEIEKVVDELIVRLPIGKEFPLEYELAMYFNSILSNIDLNKDKTNIVEDVMDFMIECEYIKYRPNEFTERLEPKGIEAKRIGGHFKYLESLKKSAERENKQDKILDLELKLKTFESKIGRKLMYFTIIISFLSFLITVLTLEFWQTDESKNERKNRVENPLSNKKEEIQKDTLN</sequence>
<dbReference type="RefSeq" id="WP_388021073.1">
    <property type="nucleotide sequence ID" value="NZ_JBHUDT010000009.1"/>
</dbReference>
<keyword evidence="4" id="KW-1185">Reference proteome</keyword>
<keyword evidence="2" id="KW-1133">Transmembrane helix</keyword>
<proteinExistence type="predicted"/>
<dbReference type="EMBL" id="JBHULK010000009">
    <property type="protein sequence ID" value="MFD2536531.1"/>
    <property type="molecule type" value="Genomic_DNA"/>
</dbReference>
<evidence type="ECO:0000313" key="3">
    <source>
        <dbReference type="EMBL" id="MFD2536531.1"/>
    </source>
</evidence>
<organism evidence="3 4">
    <name type="scientific">Gelatiniphilus marinus</name>
    <dbReference type="NCBI Taxonomy" id="1759464"/>
    <lineage>
        <taxon>Bacteria</taxon>
        <taxon>Pseudomonadati</taxon>
        <taxon>Bacteroidota</taxon>
        <taxon>Flavobacteriia</taxon>
        <taxon>Flavobacteriales</taxon>
        <taxon>Flavobacteriaceae</taxon>
        <taxon>Gelatiniphilus</taxon>
    </lineage>
</organism>
<gene>
    <name evidence="3" type="ORF">ACFSQS_15580</name>
</gene>
<keyword evidence="2" id="KW-0812">Transmembrane</keyword>
<reference evidence="4" key="1">
    <citation type="journal article" date="2019" name="Int. J. Syst. Evol. Microbiol.">
        <title>The Global Catalogue of Microorganisms (GCM) 10K type strain sequencing project: providing services to taxonomists for standard genome sequencing and annotation.</title>
        <authorList>
            <consortium name="The Broad Institute Genomics Platform"/>
            <consortium name="The Broad Institute Genome Sequencing Center for Infectious Disease"/>
            <person name="Wu L."/>
            <person name="Ma J."/>
        </authorList>
    </citation>
    <scope>NUCLEOTIDE SEQUENCE [LARGE SCALE GENOMIC DNA]</scope>
    <source>
        <strain evidence="4">KCTC 42903</strain>
    </source>
</reference>
<evidence type="ECO:0000313" key="4">
    <source>
        <dbReference type="Proteomes" id="UP001597441"/>
    </source>
</evidence>
<dbReference type="Proteomes" id="UP001597441">
    <property type="component" value="Unassembled WGS sequence"/>
</dbReference>
<protein>
    <submittedName>
        <fullName evidence="3">Uncharacterized protein</fullName>
    </submittedName>
</protein>
<feature type="transmembrane region" description="Helical" evidence="2">
    <location>
        <begin position="125"/>
        <end position="147"/>
    </location>
</feature>
<feature type="region of interest" description="Disordered" evidence="1">
    <location>
        <begin position="155"/>
        <end position="177"/>
    </location>
</feature>
<name>A0ABW5JWD3_9FLAO</name>
<evidence type="ECO:0000256" key="1">
    <source>
        <dbReference type="SAM" id="MobiDB-lite"/>
    </source>
</evidence>
<keyword evidence="2" id="KW-0472">Membrane</keyword>
<evidence type="ECO:0000256" key="2">
    <source>
        <dbReference type="SAM" id="Phobius"/>
    </source>
</evidence>
<accession>A0ABW5JWD3</accession>
<comment type="caution">
    <text evidence="3">The sequence shown here is derived from an EMBL/GenBank/DDBJ whole genome shotgun (WGS) entry which is preliminary data.</text>
</comment>